<keyword evidence="3" id="KW-1185">Reference proteome</keyword>
<keyword evidence="1" id="KW-0812">Transmembrane</keyword>
<dbReference type="Proteomes" id="UP000298324">
    <property type="component" value="Unassembled WGS sequence"/>
</dbReference>
<protein>
    <recommendedName>
        <fullName evidence="4">DUF1287 domain-containing protein</fullName>
    </recommendedName>
</protein>
<evidence type="ECO:0000313" key="3">
    <source>
        <dbReference type="Proteomes" id="UP000298324"/>
    </source>
</evidence>
<feature type="transmembrane region" description="Helical" evidence="1">
    <location>
        <begin position="21"/>
        <end position="41"/>
    </location>
</feature>
<proteinExistence type="predicted"/>
<evidence type="ECO:0008006" key="4">
    <source>
        <dbReference type="Google" id="ProtNLM"/>
    </source>
</evidence>
<name>A0A4Y7RFV3_9FIRM</name>
<dbReference type="Pfam" id="PF06940">
    <property type="entry name" value="DUF1287"/>
    <property type="match status" value="1"/>
</dbReference>
<dbReference type="InterPro" id="IPR009706">
    <property type="entry name" value="DUF1287"/>
</dbReference>
<dbReference type="AlphaFoldDB" id="A0A4Y7RFV3"/>
<keyword evidence="1" id="KW-1133">Transmembrane helix</keyword>
<comment type="caution">
    <text evidence="2">The sequence shown here is derived from an EMBL/GenBank/DDBJ whole genome shotgun (WGS) entry which is preliminary data.</text>
</comment>
<accession>A0A4Y7RFV3</accession>
<reference evidence="2 3" key="1">
    <citation type="journal article" date="2018" name="Environ. Microbiol.">
        <title>Novel energy conservation strategies and behaviour of Pelotomaculum schinkii driving syntrophic propionate catabolism.</title>
        <authorList>
            <person name="Hidalgo-Ahumada C.A.P."/>
            <person name="Nobu M.K."/>
            <person name="Narihiro T."/>
            <person name="Tamaki H."/>
            <person name="Liu W.T."/>
            <person name="Kamagata Y."/>
            <person name="Stams A.J.M."/>
            <person name="Imachi H."/>
            <person name="Sousa D.Z."/>
        </authorList>
    </citation>
    <scope>NUCLEOTIDE SEQUENCE [LARGE SCALE GENOMIC DNA]</scope>
    <source>
        <strain evidence="2 3">HH</strain>
    </source>
</reference>
<keyword evidence="1" id="KW-0472">Membrane</keyword>
<evidence type="ECO:0000313" key="2">
    <source>
        <dbReference type="EMBL" id="TEB07676.1"/>
    </source>
</evidence>
<organism evidence="2 3">
    <name type="scientific">Pelotomaculum schinkii</name>
    <dbReference type="NCBI Taxonomy" id="78350"/>
    <lineage>
        <taxon>Bacteria</taxon>
        <taxon>Bacillati</taxon>
        <taxon>Bacillota</taxon>
        <taxon>Clostridia</taxon>
        <taxon>Eubacteriales</taxon>
        <taxon>Desulfotomaculaceae</taxon>
        <taxon>Pelotomaculum</taxon>
    </lineage>
</organism>
<sequence>MNKIKLLKTYETRIAKEGKTWLWVVKSLLLIVAAALLFGLFEWRYHYFNLPRLDPQGLVEQRCVVEKVVLDSDKDGDGIYDLDDIVQGARKDLEARPLYKDAYYAGGYPPENEGVCTDVIWRALQNAGYDLKRMMDRDIQAHPDDYPRVAGTPEPNIDFRRVPNQEAFFKKYAEQLTTEIKPWDAENLKQWQGGDIVVFGPPNDHVGVVSDKRQADGVPFLIHNAGPSTREDNGLLSWPSTLKYHFRYPKAN</sequence>
<dbReference type="RefSeq" id="WP_190239510.1">
    <property type="nucleotide sequence ID" value="NZ_QFGA01000001.1"/>
</dbReference>
<dbReference type="EMBL" id="QFGA01000001">
    <property type="protein sequence ID" value="TEB07676.1"/>
    <property type="molecule type" value="Genomic_DNA"/>
</dbReference>
<gene>
    <name evidence="2" type="ORF">Psch_01231</name>
</gene>
<evidence type="ECO:0000256" key="1">
    <source>
        <dbReference type="SAM" id="Phobius"/>
    </source>
</evidence>